<dbReference type="Pfam" id="PF04072">
    <property type="entry name" value="LCM"/>
    <property type="match status" value="1"/>
</dbReference>
<proteinExistence type="inferred from homology"/>
<evidence type="ECO:0000256" key="2">
    <source>
        <dbReference type="ARBA" id="ARBA00022603"/>
    </source>
</evidence>
<dbReference type="InterPro" id="IPR029063">
    <property type="entry name" value="SAM-dependent_MTases_sf"/>
</dbReference>
<reference evidence="4" key="1">
    <citation type="submission" date="2021-01" db="EMBL/GenBank/DDBJ databases">
        <authorList>
            <person name="Corre E."/>
            <person name="Pelletier E."/>
            <person name="Niang G."/>
            <person name="Scheremetjew M."/>
            <person name="Finn R."/>
            <person name="Kale V."/>
            <person name="Holt S."/>
            <person name="Cochrane G."/>
            <person name="Meng A."/>
            <person name="Brown T."/>
            <person name="Cohen L."/>
        </authorList>
    </citation>
    <scope>NUCLEOTIDE SEQUENCE</scope>
    <source>
        <strain evidence="4">CCMP3105</strain>
    </source>
</reference>
<dbReference type="InterPro" id="IPR011610">
    <property type="entry name" value="SAM_mthyl_Trfase_ML2640-like"/>
</dbReference>
<organism evidence="4">
    <name type="scientific">Alexandrium monilatum</name>
    <dbReference type="NCBI Taxonomy" id="311494"/>
    <lineage>
        <taxon>Eukaryota</taxon>
        <taxon>Sar</taxon>
        <taxon>Alveolata</taxon>
        <taxon>Dinophyceae</taxon>
        <taxon>Gonyaulacales</taxon>
        <taxon>Pyrocystaceae</taxon>
        <taxon>Alexandrium</taxon>
    </lineage>
</organism>
<keyword evidence="2" id="KW-0489">Methyltransferase</keyword>
<dbReference type="AlphaFoldDB" id="A0A7S4QLU1"/>
<sequence>MSVDAADTCASEELMENFVNDSAKMIAYERALESGRPDALFQDPFAKAMAGQKGEKLSEAFGANCSYFGLDGWPEFHKMWTAVRTRFIDDRIAEHAATGRFPQLVNLGAGLDTRAYRLECYKSFANGSFEVDMETVNAGKAKVFRDCLGEPSPRCGQVHNVSLDFLDEERTLATELAALPAFEAGRPTVFVSEGLIMYLGAVGKLKLIRDVSAVAAPGSVLILQYLDSSESETGALDHALSAEEATRELTGHGWEQLAFSRFGDERLNFGRFLTDRFKPTCTFSFVVCVKSA</sequence>
<keyword evidence="3" id="KW-0808">Transferase</keyword>
<dbReference type="NCBIfam" id="TIGR00027">
    <property type="entry name" value="mthyl_TIGR00027"/>
    <property type="match status" value="1"/>
</dbReference>
<protein>
    <submittedName>
        <fullName evidence="4">Uncharacterized protein</fullName>
    </submittedName>
</protein>
<gene>
    <name evidence="4" type="ORF">AMON00008_LOCUS22478</name>
</gene>
<comment type="similarity">
    <text evidence="1">Belongs to the UPF0677 family.</text>
</comment>
<dbReference type="InterPro" id="IPR007213">
    <property type="entry name" value="Ppm1/Ppm2/Tcmp"/>
</dbReference>
<dbReference type="PANTHER" id="PTHR43619">
    <property type="entry name" value="S-ADENOSYL-L-METHIONINE-DEPENDENT METHYLTRANSFERASE YKTD-RELATED"/>
    <property type="match status" value="1"/>
</dbReference>
<dbReference type="EMBL" id="HBNR01032762">
    <property type="protein sequence ID" value="CAE4587517.1"/>
    <property type="molecule type" value="Transcribed_RNA"/>
</dbReference>
<name>A0A7S4QLU1_9DINO</name>
<dbReference type="GO" id="GO:0032259">
    <property type="term" value="P:methylation"/>
    <property type="evidence" value="ECO:0007669"/>
    <property type="project" value="UniProtKB-KW"/>
</dbReference>
<dbReference type="Gene3D" id="3.40.50.150">
    <property type="entry name" value="Vaccinia Virus protein VP39"/>
    <property type="match status" value="1"/>
</dbReference>
<evidence type="ECO:0000256" key="3">
    <source>
        <dbReference type="ARBA" id="ARBA00022679"/>
    </source>
</evidence>
<dbReference type="GO" id="GO:0008168">
    <property type="term" value="F:methyltransferase activity"/>
    <property type="evidence" value="ECO:0007669"/>
    <property type="project" value="UniProtKB-KW"/>
</dbReference>
<dbReference type="SUPFAM" id="SSF53335">
    <property type="entry name" value="S-adenosyl-L-methionine-dependent methyltransferases"/>
    <property type="match status" value="1"/>
</dbReference>
<evidence type="ECO:0000313" key="4">
    <source>
        <dbReference type="EMBL" id="CAE4587517.1"/>
    </source>
</evidence>
<accession>A0A7S4QLU1</accession>
<dbReference type="PANTHER" id="PTHR43619:SF2">
    <property type="entry name" value="S-ADENOSYL-L-METHIONINE-DEPENDENT METHYLTRANSFERASES SUPERFAMILY PROTEIN"/>
    <property type="match status" value="1"/>
</dbReference>
<evidence type="ECO:0000256" key="1">
    <source>
        <dbReference type="ARBA" id="ARBA00008138"/>
    </source>
</evidence>